<accession>X0UCI4</accession>
<dbReference type="Pfam" id="PF01380">
    <property type="entry name" value="SIS"/>
    <property type="match status" value="1"/>
</dbReference>
<dbReference type="PROSITE" id="PS51464">
    <property type="entry name" value="SIS"/>
    <property type="match status" value="1"/>
</dbReference>
<dbReference type="GO" id="GO:1901135">
    <property type="term" value="P:carbohydrate derivative metabolic process"/>
    <property type="evidence" value="ECO:0007669"/>
    <property type="project" value="InterPro"/>
</dbReference>
<organism evidence="3">
    <name type="scientific">marine sediment metagenome</name>
    <dbReference type="NCBI Taxonomy" id="412755"/>
    <lineage>
        <taxon>unclassified sequences</taxon>
        <taxon>metagenomes</taxon>
        <taxon>ecological metagenomes</taxon>
    </lineage>
</organism>
<gene>
    <name evidence="3" type="ORF">S01H1_26615</name>
</gene>
<protein>
    <recommendedName>
        <fullName evidence="2">SIS domain-containing protein</fullName>
    </recommendedName>
</protein>
<dbReference type="InterPro" id="IPR001347">
    <property type="entry name" value="SIS_dom"/>
</dbReference>
<evidence type="ECO:0000256" key="1">
    <source>
        <dbReference type="ARBA" id="ARBA00009235"/>
    </source>
</evidence>
<dbReference type="GO" id="GO:0097367">
    <property type="term" value="F:carbohydrate derivative binding"/>
    <property type="evidence" value="ECO:0007669"/>
    <property type="project" value="InterPro"/>
</dbReference>
<evidence type="ECO:0000313" key="3">
    <source>
        <dbReference type="EMBL" id="GAF98092.1"/>
    </source>
</evidence>
<dbReference type="AlphaFoldDB" id="X0UCI4"/>
<feature type="domain" description="SIS" evidence="2">
    <location>
        <begin position="21"/>
        <end position="165"/>
    </location>
</feature>
<dbReference type="PANTHER" id="PTHR43443:SF1">
    <property type="entry name" value="3-HEXULOSE-6-PHOSPHATE ISOMERASE"/>
    <property type="match status" value="1"/>
</dbReference>
<name>X0UCI4_9ZZZZ</name>
<dbReference type="EMBL" id="BARS01016139">
    <property type="protein sequence ID" value="GAF98092.1"/>
    <property type="molecule type" value="Genomic_DNA"/>
</dbReference>
<dbReference type="PANTHER" id="PTHR43443">
    <property type="entry name" value="3-HEXULOSE-6-PHOSPHATE ISOMERASE"/>
    <property type="match status" value="1"/>
</dbReference>
<dbReference type="Gene3D" id="3.40.50.10490">
    <property type="entry name" value="Glucose-6-phosphate isomerase like protein, domain 1"/>
    <property type="match status" value="1"/>
</dbReference>
<comment type="similarity">
    <text evidence="1">Belongs to the SIS family. PHI subfamily.</text>
</comment>
<evidence type="ECO:0000259" key="2">
    <source>
        <dbReference type="PROSITE" id="PS51464"/>
    </source>
</evidence>
<comment type="caution">
    <text evidence="3">The sequence shown here is derived from an EMBL/GenBank/DDBJ whole genome shotgun (WGS) entry which is preliminary data.</text>
</comment>
<dbReference type="InterPro" id="IPR017552">
    <property type="entry name" value="PHI/rmpB"/>
</dbReference>
<dbReference type="GO" id="GO:0016853">
    <property type="term" value="F:isomerase activity"/>
    <property type="evidence" value="ECO:0007669"/>
    <property type="project" value="InterPro"/>
</dbReference>
<reference evidence="3" key="1">
    <citation type="journal article" date="2014" name="Front. Microbiol.">
        <title>High frequency of phylogenetically diverse reductive dehalogenase-homologous genes in deep subseafloor sedimentary metagenomes.</title>
        <authorList>
            <person name="Kawai M."/>
            <person name="Futagami T."/>
            <person name="Toyoda A."/>
            <person name="Takaki Y."/>
            <person name="Nishi S."/>
            <person name="Hori S."/>
            <person name="Arai W."/>
            <person name="Tsubouchi T."/>
            <person name="Morono Y."/>
            <person name="Uchiyama I."/>
            <person name="Ito T."/>
            <person name="Fujiyama A."/>
            <person name="Inagaki F."/>
            <person name="Takami H."/>
        </authorList>
    </citation>
    <scope>NUCLEOTIDE SEQUENCE</scope>
    <source>
        <strain evidence="3">Expedition CK06-06</strain>
    </source>
</reference>
<proteinExistence type="inferred from homology"/>
<dbReference type="InterPro" id="IPR046348">
    <property type="entry name" value="SIS_dom_sf"/>
</dbReference>
<sequence>MQLAAIEIVLSRMDQTASDRLIEMILQADKIFVTGQGRSGLVAQCLATRLAQMGFDVHIPGQATCQKIEPSDLLIAFSCRGTTTTTVEFARVSRRVGAKIAAVTAFGKSTLAELADQVVLIPSDDQDIRSRCRYIIGPNNNTLFEQAALLYADTLICILLEQKGTSKSIINQHHTNLE</sequence>
<dbReference type="SUPFAM" id="SSF53697">
    <property type="entry name" value="SIS domain"/>
    <property type="match status" value="1"/>
</dbReference>